<keyword evidence="14" id="KW-1185">Reference proteome</keyword>
<reference evidence="13 14" key="1">
    <citation type="submission" date="2015-09" db="EMBL/GenBank/DDBJ databases">
        <title>Genome of Desulfovibrio dechloracetivorans BerOc1, a mercury methylating strain isolated from highly hydrocarbons and metals contaminated coastal sediments.</title>
        <authorList>
            <person name="Goni Urriza M."/>
            <person name="Gassie C."/>
            <person name="Bouchez O."/>
            <person name="Klopp C."/>
            <person name="Ranchou-Peyruse A."/>
            <person name="Remy G."/>
        </authorList>
    </citation>
    <scope>NUCLEOTIDE SEQUENCE [LARGE SCALE GENOMIC DNA]</scope>
    <source>
        <strain evidence="13 14">BerOc1</strain>
    </source>
</reference>
<keyword evidence="5 11" id="KW-0547">Nucleotide-binding</keyword>
<comment type="caution">
    <text evidence="13">The sequence shown here is derived from an EMBL/GenBank/DDBJ whole genome shotgun (WGS) entry which is preliminary data.</text>
</comment>
<dbReference type="EC" id="2.7.1.56" evidence="2 11"/>
<dbReference type="Proteomes" id="UP000181901">
    <property type="component" value="Unassembled WGS sequence"/>
</dbReference>
<name>A0A1J5NEG7_9BACT</name>
<dbReference type="EMBL" id="LKAQ01000004">
    <property type="protein sequence ID" value="OIQ50105.1"/>
    <property type="molecule type" value="Genomic_DNA"/>
</dbReference>
<comment type="function">
    <text evidence="11">Catalyzes the ATP-dependent phosphorylation of fructose-l-phosphate to fructose-l,6-bisphosphate.</text>
</comment>
<evidence type="ECO:0000259" key="12">
    <source>
        <dbReference type="Pfam" id="PF00294"/>
    </source>
</evidence>
<evidence type="ECO:0000256" key="10">
    <source>
        <dbReference type="PIRNR" id="PIRNR000535"/>
    </source>
</evidence>
<dbReference type="InterPro" id="IPR017583">
    <property type="entry name" value="Tagatose/fructose_Pkinase"/>
</dbReference>
<dbReference type="Pfam" id="PF00294">
    <property type="entry name" value="PfkB"/>
    <property type="match status" value="1"/>
</dbReference>
<sequence>MQDDTTRIVTVTMNPAIDLACTVPGFAAGAVNRVAEYQSDAAGKGVNIAGLLRRFGLPVAVTGFLGTENARIFEKRFSDLGVADEFVRVPGETRIGIKVLDPESRSTTDINFPGLAPDAGHMDRLAETVERLSGEAEIVVIAGSLPVGVAPDAVGRLVQVVKAQGAKAVVDTSGPALACAVDAAPWLVKPNDDELAELVGRPMESLDDLVAEARRMNAAGIATVAVSLGARGAVFVEDGRALLSRPPEVEAVSTVGAGDAMIGGLVAGMALGLPLEERVRKATALAAATVMRAGPALHDLNTAKVLESRIEITNLQVGG</sequence>
<evidence type="ECO:0000256" key="4">
    <source>
        <dbReference type="ARBA" id="ARBA00022679"/>
    </source>
</evidence>
<evidence type="ECO:0000313" key="13">
    <source>
        <dbReference type="EMBL" id="OIQ50105.1"/>
    </source>
</evidence>
<evidence type="ECO:0000256" key="7">
    <source>
        <dbReference type="ARBA" id="ARBA00022840"/>
    </source>
</evidence>
<evidence type="ECO:0000256" key="5">
    <source>
        <dbReference type="ARBA" id="ARBA00022741"/>
    </source>
</evidence>
<keyword evidence="7 11" id="KW-0067">ATP-binding</keyword>
<dbReference type="PROSITE" id="PS00583">
    <property type="entry name" value="PFKB_KINASES_1"/>
    <property type="match status" value="1"/>
</dbReference>
<organism evidence="13 14">
    <name type="scientific">Pseudodesulfovibrio hydrargyri</name>
    <dbReference type="NCBI Taxonomy" id="2125990"/>
    <lineage>
        <taxon>Bacteria</taxon>
        <taxon>Pseudomonadati</taxon>
        <taxon>Thermodesulfobacteriota</taxon>
        <taxon>Desulfovibrionia</taxon>
        <taxon>Desulfovibrionales</taxon>
        <taxon>Desulfovibrionaceae</taxon>
    </lineage>
</organism>
<dbReference type="InterPro" id="IPR029056">
    <property type="entry name" value="Ribokinase-like"/>
</dbReference>
<dbReference type="CDD" id="cd01164">
    <property type="entry name" value="FruK_PfkB_like"/>
    <property type="match status" value="1"/>
</dbReference>
<comment type="catalytic activity">
    <reaction evidence="9 11">
        <text>beta-D-fructose 1-phosphate + ATP = beta-D-fructose 1,6-bisphosphate + ADP + H(+)</text>
        <dbReference type="Rhea" id="RHEA:14213"/>
        <dbReference type="ChEBI" id="CHEBI:15378"/>
        <dbReference type="ChEBI" id="CHEBI:30616"/>
        <dbReference type="ChEBI" id="CHEBI:32966"/>
        <dbReference type="ChEBI" id="CHEBI:138881"/>
        <dbReference type="ChEBI" id="CHEBI:456216"/>
        <dbReference type="EC" id="2.7.1.56"/>
    </reaction>
</comment>
<dbReference type="RefSeq" id="WP_071545571.1">
    <property type="nucleotide sequence ID" value="NZ_LKAQ01000004.1"/>
</dbReference>
<keyword evidence="4 10" id="KW-0808">Transferase</keyword>
<evidence type="ECO:0000313" key="14">
    <source>
        <dbReference type="Proteomes" id="UP000181901"/>
    </source>
</evidence>
<protein>
    <recommendedName>
        <fullName evidence="3 11">1-phosphofructokinase</fullName>
        <shortName evidence="11">Fru1PK</shortName>
        <ecNumber evidence="2 11">2.7.1.56</ecNumber>
    </recommendedName>
    <alternativeName>
        <fullName evidence="8 11">Fructose 1-phosphate kinase</fullName>
    </alternativeName>
</protein>
<evidence type="ECO:0000256" key="3">
    <source>
        <dbReference type="ARBA" id="ARBA00013596"/>
    </source>
</evidence>
<comment type="similarity">
    <text evidence="1 11">Belongs to the carbohydrate kinase PfkB family.</text>
</comment>
<feature type="domain" description="Carbohydrate kinase PfkB" evidence="12">
    <location>
        <begin position="17"/>
        <end position="296"/>
    </location>
</feature>
<dbReference type="GO" id="GO:0016052">
    <property type="term" value="P:carbohydrate catabolic process"/>
    <property type="evidence" value="ECO:0007669"/>
    <property type="project" value="UniProtKB-ARBA"/>
</dbReference>
<dbReference type="PROSITE" id="PS00584">
    <property type="entry name" value="PFKB_KINASES_2"/>
    <property type="match status" value="1"/>
</dbReference>
<dbReference type="Gene3D" id="3.40.1190.20">
    <property type="match status" value="1"/>
</dbReference>
<dbReference type="AlphaFoldDB" id="A0A1J5NEG7"/>
<evidence type="ECO:0000256" key="11">
    <source>
        <dbReference type="RuleBase" id="RU369061"/>
    </source>
</evidence>
<dbReference type="NCBIfam" id="TIGR03828">
    <property type="entry name" value="pfkB"/>
    <property type="match status" value="1"/>
</dbReference>
<dbReference type="OrthoDB" id="9801219at2"/>
<evidence type="ECO:0000256" key="2">
    <source>
        <dbReference type="ARBA" id="ARBA00012131"/>
    </source>
</evidence>
<dbReference type="InterPro" id="IPR022463">
    <property type="entry name" value="1-PFruKinase"/>
</dbReference>
<evidence type="ECO:0000256" key="1">
    <source>
        <dbReference type="ARBA" id="ARBA00010688"/>
    </source>
</evidence>
<dbReference type="GO" id="GO:0005524">
    <property type="term" value="F:ATP binding"/>
    <property type="evidence" value="ECO:0007669"/>
    <property type="project" value="UniProtKB-UniRule"/>
</dbReference>
<dbReference type="GO" id="GO:0044281">
    <property type="term" value="P:small molecule metabolic process"/>
    <property type="evidence" value="ECO:0007669"/>
    <property type="project" value="UniProtKB-ARBA"/>
</dbReference>
<dbReference type="GO" id="GO:0005829">
    <property type="term" value="C:cytosol"/>
    <property type="evidence" value="ECO:0007669"/>
    <property type="project" value="TreeGrafter"/>
</dbReference>
<dbReference type="PIRSF" id="PIRSF000535">
    <property type="entry name" value="1PFK/6PFK/LacC"/>
    <property type="match status" value="1"/>
</dbReference>
<gene>
    <name evidence="13" type="primary">lacC</name>
    <name evidence="13" type="ORF">BerOc1_02035</name>
</gene>
<evidence type="ECO:0000256" key="6">
    <source>
        <dbReference type="ARBA" id="ARBA00022777"/>
    </source>
</evidence>
<proteinExistence type="inferred from homology"/>
<dbReference type="PANTHER" id="PTHR46566">
    <property type="entry name" value="1-PHOSPHOFRUCTOKINASE-RELATED"/>
    <property type="match status" value="1"/>
</dbReference>
<dbReference type="GO" id="GO:0008662">
    <property type="term" value="F:1-phosphofructokinase activity"/>
    <property type="evidence" value="ECO:0007669"/>
    <property type="project" value="UniProtKB-UniRule"/>
</dbReference>
<dbReference type="NCBIfam" id="TIGR03168">
    <property type="entry name" value="1-PFK"/>
    <property type="match status" value="1"/>
</dbReference>
<evidence type="ECO:0000256" key="8">
    <source>
        <dbReference type="ARBA" id="ARBA00032802"/>
    </source>
</evidence>
<dbReference type="InterPro" id="IPR002173">
    <property type="entry name" value="Carboh/pur_kinase_PfkB_CS"/>
</dbReference>
<accession>A0A1J5NEG7</accession>
<keyword evidence="6 11" id="KW-0418">Kinase</keyword>
<evidence type="ECO:0000256" key="9">
    <source>
        <dbReference type="ARBA" id="ARBA00047745"/>
    </source>
</evidence>
<dbReference type="FunFam" id="3.40.1190.20:FF:000001">
    <property type="entry name" value="Phosphofructokinase"/>
    <property type="match status" value="1"/>
</dbReference>
<dbReference type="PANTHER" id="PTHR46566:SF5">
    <property type="entry name" value="1-PHOSPHOFRUCTOKINASE"/>
    <property type="match status" value="1"/>
</dbReference>
<dbReference type="InterPro" id="IPR011611">
    <property type="entry name" value="PfkB_dom"/>
</dbReference>
<dbReference type="SUPFAM" id="SSF53613">
    <property type="entry name" value="Ribokinase-like"/>
    <property type="match status" value="1"/>
</dbReference>